<protein>
    <submittedName>
        <fullName evidence="4">Glycosyltransferase family 2 protein</fullName>
    </submittedName>
</protein>
<evidence type="ECO:0000256" key="1">
    <source>
        <dbReference type="ARBA" id="ARBA00038494"/>
    </source>
</evidence>
<evidence type="ECO:0000256" key="2">
    <source>
        <dbReference type="SAM" id="Phobius"/>
    </source>
</evidence>
<comment type="similarity">
    <text evidence="1">Belongs to the glycosyltransferase 2 family. WaaE/KdtX subfamily.</text>
</comment>
<dbReference type="CDD" id="cd02511">
    <property type="entry name" value="Beta4Glucosyltransferase"/>
    <property type="match status" value="1"/>
</dbReference>
<dbReference type="GO" id="GO:0016740">
    <property type="term" value="F:transferase activity"/>
    <property type="evidence" value="ECO:0007669"/>
    <property type="project" value="UniProtKB-KW"/>
</dbReference>
<reference evidence="4 5" key="1">
    <citation type="submission" date="2020-03" db="EMBL/GenBank/DDBJ databases">
        <title>Complete genome sequence of Orbus sp. IPMB12 (BCRC 80908).</title>
        <authorList>
            <person name="Lo W.-S."/>
            <person name="Chang T.-H."/>
            <person name="Kuo C.-H."/>
        </authorList>
    </citation>
    <scope>NUCLEOTIDE SEQUENCE [LARGE SCALE GENOMIC DNA]</scope>
    <source>
        <strain evidence="4 5">IPMB12</strain>
    </source>
</reference>
<gene>
    <name evidence="4" type="ORF">IPMB12_00330</name>
</gene>
<name>A0A6G9I9K6_9GAMM</name>
<dbReference type="PANTHER" id="PTHR43630">
    <property type="entry name" value="POLY-BETA-1,6-N-ACETYL-D-GLUCOSAMINE SYNTHASE"/>
    <property type="match status" value="1"/>
</dbReference>
<keyword evidence="4" id="KW-0808">Transferase</keyword>
<dbReference type="KEGG" id="orb:IPMB12_00330"/>
<dbReference type="EMBL" id="CP050253">
    <property type="protein sequence ID" value="QIQ20260.1"/>
    <property type="molecule type" value="Genomic_DNA"/>
</dbReference>
<dbReference type="InterPro" id="IPR001173">
    <property type="entry name" value="Glyco_trans_2-like"/>
</dbReference>
<keyword evidence="2" id="KW-0812">Transmembrane</keyword>
<feature type="transmembrane region" description="Helical" evidence="2">
    <location>
        <begin position="225"/>
        <end position="243"/>
    </location>
</feature>
<keyword evidence="5" id="KW-1185">Reference proteome</keyword>
<keyword evidence="2" id="KW-0472">Membrane</keyword>
<dbReference type="RefSeq" id="WP_166913834.1">
    <property type="nucleotide sequence ID" value="NZ_CP050253.1"/>
</dbReference>
<feature type="domain" description="Glycosyltransferase 2-like" evidence="3">
    <location>
        <begin position="6"/>
        <end position="101"/>
    </location>
</feature>
<evidence type="ECO:0000259" key="3">
    <source>
        <dbReference type="Pfam" id="PF00535"/>
    </source>
</evidence>
<dbReference type="AlphaFoldDB" id="A0A6G9I9K6"/>
<dbReference type="InParanoid" id="A0A6G9I9K6"/>
<organism evidence="4 5">
    <name type="scientific">Zophobihabitans entericus</name>
    <dbReference type="NCBI Taxonomy" id="1635327"/>
    <lineage>
        <taxon>Bacteria</taxon>
        <taxon>Pseudomonadati</taxon>
        <taxon>Pseudomonadota</taxon>
        <taxon>Gammaproteobacteria</taxon>
        <taxon>Orbales</taxon>
        <taxon>Orbaceae</taxon>
        <taxon>Zophobihabitans</taxon>
    </lineage>
</organism>
<keyword evidence="2" id="KW-1133">Transmembrane helix</keyword>
<evidence type="ECO:0000313" key="5">
    <source>
        <dbReference type="Proteomes" id="UP000501168"/>
    </source>
</evidence>
<proteinExistence type="inferred from homology"/>
<dbReference type="SUPFAM" id="SSF53448">
    <property type="entry name" value="Nucleotide-diphospho-sugar transferases"/>
    <property type="match status" value="1"/>
</dbReference>
<sequence length="261" mass="30183">MENKISAVIITLNEEKNIGRCLASLQGIADEIIIVDSFSTDKTEEICQQYGAKFIRQAWLGYGKQKNFAAEQAQYDYILSLDADEALSDELKASILQLKSQSMSEAYSLNRLTNYCGKWIRHCGWYPDRKIRLWKKGCANWTTPRVHETIKLAPNITPIHLKGDLLHYTYYTIGEHIQIANKYTTLVAEEYADRGRKASFIKIFLNPPFSFFRDYFLRLGILDGYYGFVICAVASFSTFLKYSKLKQVLEQRKLEQRKHDA</sequence>
<accession>A0A6G9I9K6</accession>
<dbReference type="Proteomes" id="UP000501168">
    <property type="component" value="Chromosome"/>
</dbReference>
<evidence type="ECO:0000313" key="4">
    <source>
        <dbReference type="EMBL" id="QIQ20260.1"/>
    </source>
</evidence>
<dbReference type="Pfam" id="PF00535">
    <property type="entry name" value="Glycos_transf_2"/>
    <property type="match status" value="1"/>
</dbReference>
<dbReference type="InterPro" id="IPR029044">
    <property type="entry name" value="Nucleotide-diphossugar_trans"/>
</dbReference>
<dbReference type="PANTHER" id="PTHR43630:SF2">
    <property type="entry name" value="GLYCOSYLTRANSFERASE"/>
    <property type="match status" value="1"/>
</dbReference>
<dbReference type="Gene3D" id="3.90.550.10">
    <property type="entry name" value="Spore Coat Polysaccharide Biosynthesis Protein SpsA, Chain A"/>
    <property type="match status" value="1"/>
</dbReference>